<name>A0A328E480_9ASTE</name>
<gene>
    <name evidence="1" type="ORF">DM860_011000</name>
</gene>
<evidence type="ECO:0000313" key="2">
    <source>
        <dbReference type="Proteomes" id="UP000249390"/>
    </source>
</evidence>
<comment type="caution">
    <text evidence="1">The sequence shown here is derived from an EMBL/GenBank/DDBJ whole genome shotgun (WGS) entry which is preliminary data.</text>
</comment>
<dbReference type="EMBL" id="NQVE01000050">
    <property type="protein sequence ID" value="RAL51498.1"/>
    <property type="molecule type" value="Genomic_DNA"/>
</dbReference>
<proteinExistence type="predicted"/>
<evidence type="ECO:0000313" key="1">
    <source>
        <dbReference type="EMBL" id="RAL51498.1"/>
    </source>
</evidence>
<keyword evidence="2" id="KW-1185">Reference proteome</keyword>
<sequence length="112" mass="12410">MIGYLNKAVLTSCFAGGVTAALSRIYLIHRDEKEDQCSTTQTVRIQHFPLFFIGIFISILDIESLEIVWFGTCNPVALSCSSPDGRFSPSLDLDAMLINRVGFYLVAINGFQ</sequence>
<dbReference type="AlphaFoldDB" id="A0A328E480"/>
<protein>
    <submittedName>
        <fullName evidence="1">Uncharacterized protein</fullName>
    </submittedName>
</protein>
<dbReference type="Proteomes" id="UP000249390">
    <property type="component" value="Unassembled WGS sequence"/>
</dbReference>
<accession>A0A328E480</accession>
<reference evidence="1 2" key="1">
    <citation type="submission" date="2018-06" db="EMBL/GenBank/DDBJ databases">
        <title>The Genome of Cuscuta australis (Dodder) Provides Insight into the Evolution of Plant Parasitism.</title>
        <authorList>
            <person name="Liu H."/>
        </authorList>
    </citation>
    <scope>NUCLEOTIDE SEQUENCE [LARGE SCALE GENOMIC DNA]</scope>
    <source>
        <strain evidence="2">cv. Yunnan</strain>
        <tissue evidence="1">Vines</tissue>
    </source>
</reference>
<organism evidence="1 2">
    <name type="scientific">Cuscuta australis</name>
    <dbReference type="NCBI Taxonomy" id="267555"/>
    <lineage>
        <taxon>Eukaryota</taxon>
        <taxon>Viridiplantae</taxon>
        <taxon>Streptophyta</taxon>
        <taxon>Embryophyta</taxon>
        <taxon>Tracheophyta</taxon>
        <taxon>Spermatophyta</taxon>
        <taxon>Magnoliopsida</taxon>
        <taxon>eudicotyledons</taxon>
        <taxon>Gunneridae</taxon>
        <taxon>Pentapetalae</taxon>
        <taxon>asterids</taxon>
        <taxon>lamiids</taxon>
        <taxon>Solanales</taxon>
        <taxon>Convolvulaceae</taxon>
        <taxon>Cuscuteae</taxon>
        <taxon>Cuscuta</taxon>
        <taxon>Cuscuta subgen. Grammica</taxon>
        <taxon>Cuscuta sect. Cleistogrammica</taxon>
    </lineage>
</organism>